<dbReference type="Proteomes" id="UP000478052">
    <property type="component" value="Unassembled WGS sequence"/>
</dbReference>
<sequence length="86" mass="10101">MSPDMSSTGDRTTTSAHPKNFNFMEFLKQIQADTYIIGIAARILRKLKISKRFVVLFRNLLINFNKEKLPEQNMSKSFIKFKPRDF</sequence>
<evidence type="ECO:0000313" key="2">
    <source>
        <dbReference type="Proteomes" id="UP000478052"/>
    </source>
</evidence>
<name>A0A6G0YAC4_APHCR</name>
<accession>A0A6G0YAC4</accession>
<dbReference type="EMBL" id="VUJU01005132">
    <property type="protein sequence ID" value="KAF0752177.1"/>
    <property type="molecule type" value="Genomic_DNA"/>
</dbReference>
<gene>
    <name evidence="1" type="ORF">FWK35_00014870</name>
</gene>
<dbReference type="AlphaFoldDB" id="A0A6G0YAC4"/>
<protein>
    <submittedName>
        <fullName evidence="1">MULE domain-containing protein</fullName>
    </submittedName>
</protein>
<reference evidence="1 2" key="1">
    <citation type="submission" date="2019-08" db="EMBL/GenBank/DDBJ databases">
        <title>Whole genome of Aphis craccivora.</title>
        <authorList>
            <person name="Voronova N.V."/>
            <person name="Shulinski R.S."/>
            <person name="Bandarenka Y.V."/>
            <person name="Zhorov D.G."/>
            <person name="Warner D."/>
        </authorList>
    </citation>
    <scope>NUCLEOTIDE SEQUENCE [LARGE SCALE GENOMIC DNA]</scope>
    <source>
        <strain evidence="1">180601</strain>
        <tissue evidence="1">Whole Body</tissue>
    </source>
</reference>
<comment type="caution">
    <text evidence="1">The sequence shown here is derived from an EMBL/GenBank/DDBJ whole genome shotgun (WGS) entry which is preliminary data.</text>
</comment>
<proteinExistence type="predicted"/>
<organism evidence="1 2">
    <name type="scientific">Aphis craccivora</name>
    <name type="common">Cowpea aphid</name>
    <dbReference type="NCBI Taxonomy" id="307492"/>
    <lineage>
        <taxon>Eukaryota</taxon>
        <taxon>Metazoa</taxon>
        <taxon>Ecdysozoa</taxon>
        <taxon>Arthropoda</taxon>
        <taxon>Hexapoda</taxon>
        <taxon>Insecta</taxon>
        <taxon>Pterygota</taxon>
        <taxon>Neoptera</taxon>
        <taxon>Paraneoptera</taxon>
        <taxon>Hemiptera</taxon>
        <taxon>Sternorrhyncha</taxon>
        <taxon>Aphidomorpha</taxon>
        <taxon>Aphidoidea</taxon>
        <taxon>Aphididae</taxon>
        <taxon>Aphidini</taxon>
        <taxon>Aphis</taxon>
        <taxon>Aphis</taxon>
    </lineage>
</organism>
<keyword evidence="2" id="KW-1185">Reference proteome</keyword>
<evidence type="ECO:0000313" key="1">
    <source>
        <dbReference type="EMBL" id="KAF0752177.1"/>
    </source>
</evidence>